<dbReference type="Proteomes" id="UP000820818">
    <property type="component" value="Linkage Group LG1"/>
</dbReference>
<name>A0AAD5LND0_9CRUS</name>
<reference evidence="1 2" key="1">
    <citation type="submission" date="2022-05" db="EMBL/GenBank/DDBJ databases">
        <title>A multi-omics perspective on studying reproductive biology in Daphnia sinensis.</title>
        <authorList>
            <person name="Jia J."/>
        </authorList>
    </citation>
    <scope>NUCLEOTIDE SEQUENCE [LARGE SCALE GENOMIC DNA]</scope>
    <source>
        <strain evidence="1 2">WSL</strain>
    </source>
</reference>
<dbReference type="AlphaFoldDB" id="A0AAD5LND0"/>
<evidence type="ECO:0000313" key="1">
    <source>
        <dbReference type="EMBL" id="KAI9565235.1"/>
    </source>
</evidence>
<proteinExistence type="predicted"/>
<evidence type="ECO:0000313" key="2">
    <source>
        <dbReference type="Proteomes" id="UP000820818"/>
    </source>
</evidence>
<sequence>MATVQHYLYPQRAETNTHRSSKPIDVNFLNCRIHSTVILYNWERRSVVAPSPRRSSQTAINITDSYQNQHSYDSSFYEQHYQQQYDHQGLSHSSFEEKIVLLLIQAFSSFLEEKLQSAISSLTGQLRDVTNQITDFQLKDLPIKSLVGYLFLYTVNSLLIKTKTSLYIHVN</sequence>
<organism evidence="1 2">
    <name type="scientific">Daphnia sinensis</name>
    <dbReference type="NCBI Taxonomy" id="1820382"/>
    <lineage>
        <taxon>Eukaryota</taxon>
        <taxon>Metazoa</taxon>
        <taxon>Ecdysozoa</taxon>
        <taxon>Arthropoda</taxon>
        <taxon>Crustacea</taxon>
        <taxon>Branchiopoda</taxon>
        <taxon>Diplostraca</taxon>
        <taxon>Cladocera</taxon>
        <taxon>Anomopoda</taxon>
        <taxon>Daphniidae</taxon>
        <taxon>Daphnia</taxon>
        <taxon>Daphnia similis group</taxon>
    </lineage>
</organism>
<dbReference type="EMBL" id="WJBH02000001">
    <property type="protein sequence ID" value="KAI9565235.1"/>
    <property type="molecule type" value="Genomic_DNA"/>
</dbReference>
<keyword evidence="2" id="KW-1185">Reference proteome</keyword>
<comment type="caution">
    <text evidence="1">The sequence shown here is derived from an EMBL/GenBank/DDBJ whole genome shotgun (WGS) entry which is preliminary data.</text>
</comment>
<gene>
    <name evidence="1" type="ORF">GHT06_009018</name>
</gene>
<accession>A0AAD5LND0</accession>
<protein>
    <submittedName>
        <fullName evidence="1">Uncharacterized protein</fullName>
    </submittedName>
</protein>